<dbReference type="EMBL" id="QREV01000048">
    <property type="protein sequence ID" value="RDU48083.1"/>
    <property type="molecule type" value="Genomic_DNA"/>
</dbReference>
<evidence type="ECO:0000313" key="2">
    <source>
        <dbReference type="Proteomes" id="UP000256321"/>
    </source>
</evidence>
<comment type="caution">
    <text evidence="1">The sequence shown here is derived from an EMBL/GenBank/DDBJ whole genome shotgun (WGS) entry which is preliminary data.</text>
</comment>
<evidence type="ECO:0000313" key="1">
    <source>
        <dbReference type="EMBL" id="RDU48083.1"/>
    </source>
</evidence>
<reference evidence="1 2" key="1">
    <citation type="submission" date="2018-07" db="EMBL/GenBank/DDBJ databases">
        <title>Parabacteroides acidifaciens nov. sp., isolated from human feces.</title>
        <authorList>
            <person name="Wang Y.J."/>
        </authorList>
    </citation>
    <scope>NUCLEOTIDE SEQUENCE [LARGE SCALE GENOMIC DNA]</scope>
    <source>
        <strain evidence="1 2">426-9</strain>
    </source>
</reference>
<name>A0A3D8HAS2_9BACT</name>
<gene>
    <name evidence="1" type="ORF">DWU89_16065</name>
</gene>
<sequence length="110" mass="12548">MVEVVEVVVQVIRTLRAEAMVILEMMVILIRGVMARVHLLDAHLIINYILQEEVLDVILRILQGIGVIMKIPNIDMELIIQVRAEVVLGGMAEMVVLELLFYDIKNMNRV</sequence>
<proteinExistence type="predicted"/>
<accession>A0A3D8HAS2</accession>
<dbReference type="Proteomes" id="UP000256321">
    <property type="component" value="Unassembled WGS sequence"/>
</dbReference>
<dbReference type="AlphaFoldDB" id="A0A3D8HAS2"/>
<protein>
    <submittedName>
        <fullName evidence="1">Uncharacterized protein</fullName>
    </submittedName>
</protein>
<organism evidence="1 2">
    <name type="scientific">Parabacteroides acidifaciens</name>
    <dbReference type="NCBI Taxonomy" id="2290935"/>
    <lineage>
        <taxon>Bacteria</taxon>
        <taxon>Pseudomonadati</taxon>
        <taxon>Bacteroidota</taxon>
        <taxon>Bacteroidia</taxon>
        <taxon>Bacteroidales</taxon>
        <taxon>Tannerellaceae</taxon>
        <taxon>Parabacteroides</taxon>
    </lineage>
</organism>